<gene>
    <name evidence="2" type="ORF">OsI_23957</name>
</gene>
<evidence type="ECO:0000313" key="2">
    <source>
        <dbReference type="EMBL" id="EAZ01931.1"/>
    </source>
</evidence>
<sequence length="113" mass="11409">MVTLAVAGSTGLVAWRRGRPGGTADDGKHAVAVRGGEDGAVTWTATAAVRVAPRAFGIGDAEVGPTVGAERQCGRRQGAGSREASKAGQRSAPAQCPRADGGFDGGGALWRHW</sequence>
<feature type="compositionally biased region" description="Gly residues" evidence="1">
    <location>
        <begin position="102"/>
        <end position="113"/>
    </location>
</feature>
<name>A2YFS0_ORYSI</name>
<evidence type="ECO:0000313" key="3">
    <source>
        <dbReference type="Proteomes" id="UP000007015"/>
    </source>
</evidence>
<evidence type="ECO:0000256" key="1">
    <source>
        <dbReference type="SAM" id="MobiDB-lite"/>
    </source>
</evidence>
<organism evidence="2 3">
    <name type="scientific">Oryza sativa subsp. indica</name>
    <name type="common">Rice</name>
    <dbReference type="NCBI Taxonomy" id="39946"/>
    <lineage>
        <taxon>Eukaryota</taxon>
        <taxon>Viridiplantae</taxon>
        <taxon>Streptophyta</taxon>
        <taxon>Embryophyta</taxon>
        <taxon>Tracheophyta</taxon>
        <taxon>Spermatophyta</taxon>
        <taxon>Magnoliopsida</taxon>
        <taxon>Liliopsida</taxon>
        <taxon>Poales</taxon>
        <taxon>Poaceae</taxon>
        <taxon>BOP clade</taxon>
        <taxon>Oryzoideae</taxon>
        <taxon>Oryzeae</taxon>
        <taxon>Oryzinae</taxon>
        <taxon>Oryza</taxon>
        <taxon>Oryza sativa</taxon>
    </lineage>
</organism>
<dbReference type="Gramene" id="BGIOSGA020759-TA">
    <property type="protein sequence ID" value="BGIOSGA020759-PA"/>
    <property type="gene ID" value="BGIOSGA020759"/>
</dbReference>
<dbReference type="AlphaFoldDB" id="A2YFS0"/>
<protein>
    <submittedName>
        <fullName evidence="2">Uncharacterized protein</fullName>
    </submittedName>
</protein>
<proteinExistence type="predicted"/>
<keyword evidence="3" id="KW-1185">Reference proteome</keyword>
<dbReference type="EMBL" id="CM000131">
    <property type="protein sequence ID" value="EAZ01931.1"/>
    <property type="molecule type" value="Genomic_DNA"/>
</dbReference>
<dbReference type="CDD" id="cd15482">
    <property type="entry name" value="Sialidase_non-viral"/>
    <property type="match status" value="1"/>
</dbReference>
<feature type="region of interest" description="Disordered" evidence="1">
    <location>
        <begin position="68"/>
        <end position="113"/>
    </location>
</feature>
<dbReference type="HOGENOM" id="CLU_2137649_0_0_1"/>
<accession>A2YFS0</accession>
<dbReference type="Proteomes" id="UP000007015">
    <property type="component" value="Chromosome 6"/>
</dbReference>
<reference evidence="2 3" key="1">
    <citation type="journal article" date="2005" name="PLoS Biol.">
        <title>The genomes of Oryza sativa: a history of duplications.</title>
        <authorList>
            <person name="Yu J."/>
            <person name="Wang J."/>
            <person name="Lin W."/>
            <person name="Li S."/>
            <person name="Li H."/>
            <person name="Zhou J."/>
            <person name="Ni P."/>
            <person name="Dong W."/>
            <person name="Hu S."/>
            <person name="Zeng C."/>
            <person name="Zhang J."/>
            <person name="Zhang Y."/>
            <person name="Li R."/>
            <person name="Xu Z."/>
            <person name="Li S."/>
            <person name="Li X."/>
            <person name="Zheng H."/>
            <person name="Cong L."/>
            <person name="Lin L."/>
            <person name="Yin J."/>
            <person name="Geng J."/>
            <person name="Li G."/>
            <person name="Shi J."/>
            <person name="Liu J."/>
            <person name="Lv H."/>
            <person name="Li J."/>
            <person name="Wang J."/>
            <person name="Deng Y."/>
            <person name="Ran L."/>
            <person name="Shi X."/>
            <person name="Wang X."/>
            <person name="Wu Q."/>
            <person name="Li C."/>
            <person name="Ren X."/>
            <person name="Wang J."/>
            <person name="Wang X."/>
            <person name="Li D."/>
            <person name="Liu D."/>
            <person name="Zhang X."/>
            <person name="Ji Z."/>
            <person name="Zhao W."/>
            <person name="Sun Y."/>
            <person name="Zhang Z."/>
            <person name="Bao J."/>
            <person name="Han Y."/>
            <person name="Dong L."/>
            <person name="Ji J."/>
            <person name="Chen P."/>
            <person name="Wu S."/>
            <person name="Liu J."/>
            <person name="Xiao Y."/>
            <person name="Bu D."/>
            <person name="Tan J."/>
            <person name="Yang L."/>
            <person name="Ye C."/>
            <person name="Zhang J."/>
            <person name="Xu J."/>
            <person name="Zhou Y."/>
            <person name="Yu Y."/>
            <person name="Zhang B."/>
            <person name="Zhuang S."/>
            <person name="Wei H."/>
            <person name="Liu B."/>
            <person name="Lei M."/>
            <person name="Yu H."/>
            <person name="Li Y."/>
            <person name="Xu H."/>
            <person name="Wei S."/>
            <person name="He X."/>
            <person name="Fang L."/>
            <person name="Zhang Z."/>
            <person name="Zhang Y."/>
            <person name="Huang X."/>
            <person name="Su Z."/>
            <person name="Tong W."/>
            <person name="Li J."/>
            <person name="Tong Z."/>
            <person name="Li S."/>
            <person name="Ye J."/>
            <person name="Wang L."/>
            <person name="Fang L."/>
            <person name="Lei T."/>
            <person name="Chen C."/>
            <person name="Chen H."/>
            <person name="Xu Z."/>
            <person name="Li H."/>
            <person name="Huang H."/>
            <person name="Zhang F."/>
            <person name="Xu H."/>
            <person name="Li N."/>
            <person name="Zhao C."/>
            <person name="Li S."/>
            <person name="Dong L."/>
            <person name="Huang Y."/>
            <person name="Li L."/>
            <person name="Xi Y."/>
            <person name="Qi Q."/>
            <person name="Li W."/>
            <person name="Zhang B."/>
            <person name="Hu W."/>
            <person name="Zhang Y."/>
            <person name="Tian X."/>
            <person name="Jiao Y."/>
            <person name="Liang X."/>
            <person name="Jin J."/>
            <person name="Gao L."/>
            <person name="Zheng W."/>
            <person name="Hao B."/>
            <person name="Liu S."/>
            <person name="Wang W."/>
            <person name="Yuan L."/>
            <person name="Cao M."/>
            <person name="McDermott J."/>
            <person name="Samudrala R."/>
            <person name="Wang J."/>
            <person name="Wong G.K."/>
            <person name="Yang H."/>
        </authorList>
    </citation>
    <scope>NUCLEOTIDE SEQUENCE [LARGE SCALE GENOMIC DNA]</scope>
    <source>
        <strain evidence="3">cv. 93-11</strain>
    </source>
</reference>